<proteinExistence type="predicted"/>
<organism evidence="1 2">
    <name type="scientific">Candidatus Kaiserbacteria bacterium RIFCSPHIGHO2_01_FULL_46_22</name>
    <dbReference type="NCBI Taxonomy" id="1798475"/>
    <lineage>
        <taxon>Bacteria</taxon>
        <taxon>Candidatus Kaiseribacteriota</taxon>
    </lineage>
</organism>
<gene>
    <name evidence="1" type="ORF">A2837_01755</name>
</gene>
<dbReference type="Proteomes" id="UP000176322">
    <property type="component" value="Unassembled WGS sequence"/>
</dbReference>
<evidence type="ECO:0000313" key="2">
    <source>
        <dbReference type="Proteomes" id="UP000176322"/>
    </source>
</evidence>
<dbReference type="STRING" id="1798475.A2837_01755"/>
<dbReference type="AlphaFoldDB" id="A0A1F6BY86"/>
<evidence type="ECO:0000313" key="1">
    <source>
        <dbReference type="EMBL" id="OGG41915.1"/>
    </source>
</evidence>
<comment type="caution">
    <text evidence="1">The sequence shown here is derived from an EMBL/GenBank/DDBJ whole genome shotgun (WGS) entry which is preliminary data.</text>
</comment>
<protein>
    <submittedName>
        <fullName evidence="1">Uncharacterized protein</fullName>
    </submittedName>
</protein>
<sequence>MTKIFLEITSKSNLGKREYLPDAPIDLIARVDTLIEPTERGILRLWIYDGNAKAGSIILGWTMVVEHHDPKCGKFLWANAEFDGVYMRDGIGNHRGHELIVNAMTSCDWLVQEDPEIDRDRWMRKIIEGS</sequence>
<dbReference type="EMBL" id="MFKO01000002">
    <property type="protein sequence ID" value="OGG41915.1"/>
    <property type="molecule type" value="Genomic_DNA"/>
</dbReference>
<name>A0A1F6BY86_9BACT</name>
<accession>A0A1F6BY86</accession>
<reference evidence="1 2" key="1">
    <citation type="journal article" date="2016" name="Nat. Commun.">
        <title>Thousands of microbial genomes shed light on interconnected biogeochemical processes in an aquifer system.</title>
        <authorList>
            <person name="Anantharaman K."/>
            <person name="Brown C.T."/>
            <person name="Hug L.A."/>
            <person name="Sharon I."/>
            <person name="Castelle C.J."/>
            <person name="Probst A.J."/>
            <person name="Thomas B.C."/>
            <person name="Singh A."/>
            <person name="Wilkins M.J."/>
            <person name="Karaoz U."/>
            <person name="Brodie E.L."/>
            <person name="Williams K.H."/>
            <person name="Hubbard S.S."/>
            <person name="Banfield J.F."/>
        </authorList>
    </citation>
    <scope>NUCLEOTIDE SEQUENCE [LARGE SCALE GENOMIC DNA]</scope>
</reference>